<evidence type="ECO:0000256" key="1">
    <source>
        <dbReference type="SAM" id="MobiDB-lite"/>
    </source>
</evidence>
<feature type="compositionally biased region" description="Basic and acidic residues" evidence="1">
    <location>
        <begin position="54"/>
        <end position="96"/>
    </location>
</feature>
<gene>
    <name evidence="2" type="ORF">ONZ51_g6232</name>
</gene>
<keyword evidence="3" id="KW-1185">Reference proteome</keyword>
<name>A0AAD7TSH5_9APHY</name>
<organism evidence="2 3">
    <name type="scientific">Trametes cubensis</name>
    <dbReference type="NCBI Taxonomy" id="1111947"/>
    <lineage>
        <taxon>Eukaryota</taxon>
        <taxon>Fungi</taxon>
        <taxon>Dikarya</taxon>
        <taxon>Basidiomycota</taxon>
        <taxon>Agaricomycotina</taxon>
        <taxon>Agaricomycetes</taxon>
        <taxon>Polyporales</taxon>
        <taxon>Polyporaceae</taxon>
        <taxon>Trametes</taxon>
    </lineage>
</organism>
<protein>
    <submittedName>
        <fullName evidence="2">Uncharacterized protein</fullName>
    </submittedName>
</protein>
<reference evidence="2" key="1">
    <citation type="submission" date="2022-11" db="EMBL/GenBank/DDBJ databases">
        <title>Genome Sequence of Cubamyces cubensis.</title>
        <authorList>
            <person name="Buettner E."/>
        </authorList>
    </citation>
    <scope>NUCLEOTIDE SEQUENCE</scope>
    <source>
        <strain evidence="2">MPL-01</strain>
    </source>
</reference>
<proteinExistence type="predicted"/>
<evidence type="ECO:0000313" key="3">
    <source>
        <dbReference type="Proteomes" id="UP001215151"/>
    </source>
</evidence>
<feature type="region of interest" description="Disordered" evidence="1">
    <location>
        <begin position="1"/>
        <end position="214"/>
    </location>
</feature>
<sequence>MYKLIRRISSSFFPRPDRPWSEDATSTAPQIGHKRRRSIDEHEERETTPSAKKQRAESEAAPESERGQSPEQPAKETEEVKEVTKGVRKVELEDGKTCTAESVEAESQAQTGAEEAAAVPLPDSPELKPADDTQDAEGEVDAEAVKDDTAAPIESSEIPEPTTKDAAPLETVEDEVPGLTLTSHAADKPTASSIPHTDTPAITDAPIEETSPSQ</sequence>
<comment type="caution">
    <text evidence="2">The sequence shown here is derived from an EMBL/GenBank/DDBJ whole genome shotgun (WGS) entry which is preliminary data.</text>
</comment>
<dbReference type="Proteomes" id="UP001215151">
    <property type="component" value="Unassembled WGS sequence"/>
</dbReference>
<feature type="compositionally biased region" description="Basic and acidic residues" evidence="1">
    <location>
        <begin position="38"/>
        <end position="47"/>
    </location>
</feature>
<dbReference type="AlphaFoldDB" id="A0AAD7TSH5"/>
<dbReference type="EMBL" id="JAPEVG010000146">
    <property type="protein sequence ID" value="KAJ8481075.1"/>
    <property type="molecule type" value="Genomic_DNA"/>
</dbReference>
<feature type="compositionally biased region" description="Acidic residues" evidence="1">
    <location>
        <begin position="132"/>
        <end position="142"/>
    </location>
</feature>
<evidence type="ECO:0000313" key="2">
    <source>
        <dbReference type="EMBL" id="KAJ8481075.1"/>
    </source>
</evidence>
<accession>A0AAD7TSH5</accession>